<evidence type="ECO:0000313" key="1">
    <source>
        <dbReference type="EMBL" id="CAG8732509.1"/>
    </source>
</evidence>
<keyword evidence="2" id="KW-1185">Reference proteome</keyword>
<dbReference type="Proteomes" id="UP000789702">
    <property type="component" value="Unassembled WGS sequence"/>
</dbReference>
<evidence type="ECO:0000313" key="2">
    <source>
        <dbReference type="Proteomes" id="UP000789702"/>
    </source>
</evidence>
<feature type="non-terminal residue" evidence="1">
    <location>
        <position position="1"/>
    </location>
</feature>
<feature type="non-terminal residue" evidence="1">
    <location>
        <position position="76"/>
    </location>
</feature>
<name>A0ACA9Q3J9_9GLOM</name>
<protein>
    <submittedName>
        <fullName evidence="1">9171_t:CDS:1</fullName>
    </submittedName>
</protein>
<comment type="caution">
    <text evidence="1">The sequence shown here is derived from an EMBL/GenBank/DDBJ whole genome shotgun (WGS) entry which is preliminary data.</text>
</comment>
<dbReference type="EMBL" id="CAJVPU010037442">
    <property type="protein sequence ID" value="CAG8732509.1"/>
    <property type="molecule type" value="Genomic_DNA"/>
</dbReference>
<proteinExistence type="predicted"/>
<sequence>TRMCFHNHNGGNWPSVVRIFLTIGAAMRALIAAQRRGMGSLTHPDWPARARARDGEITIRTNELLTHAHDVLVFLE</sequence>
<gene>
    <name evidence="1" type="ORF">DHETER_LOCUS13531</name>
</gene>
<organism evidence="1 2">
    <name type="scientific">Dentiscutata heterogama</name>
    <dbReference type="NCBI Taxonomy" id="1316150"/>
    <lineage>
        <taxon>Eukaryota</taxon>
        <taxon>Fungi</taxon>
        <taxon>Fungi incertae sedis</taxon>
        <taxon>Mucoromycota</taxon>
        <taxon>Glomeromycotina</taxon>
        <taxon>Glomeromycetes</taxon>
        <taxon>Diversisporales</taxon>
        <taxon>Gigasporaceae</taxon>
        <taxon>Dentiscutata</taxon>
    </lineage>
</organism>
<reference evidence="1" key="1">
    <citation type="submission" date="2021-06" db="EMBL/GenBank/DDBJ databases">
        <authorList>
            <person name="Kallberg Y."/>
            <person name="Tangrot J."/>
            <person name="Rosling A."/>
        </authorList>
    </citation>
    <scope>NUCLEOTIDE SEQUENCE</scope>
    <source>
        <strain evidence="1">IL203A</strain>
    </source>
</reference>
<accession>A0ACA9Q3J9</accession>